<sequence>MSHFITFEGPEGSGKTTLIARIFEHLSKSHEVIMTREPGGIGISEMIREILLAKGNDMDERTEALLFAASRRQHLMEKVLPALEAGKIVLCDRFIDSSIAYQGYARHIGAEAVMSINRFAIEDHMPDLTIYLKLDPEIGLERISSNNREHNRLDAEEIDFHKNVVMGYNELSENFPERIKIVDASQSPDKVMEDAIEVINQYLNQEVNQS</sequence>
<evidence type="ECO:0000313" key="14">
    <source>
        <dbReference type="EMBL" id="MDB0580995.1"/>
    </source>
</evidence>
<dbReference type="GO" id="GO:0006235">
    <property type="term" value="P:dTTP biosynthetic process"/>
    <property type="evidence" value="ECO:0007669"/>
    <property type="project" value="UniProtKB-UniRule"/>
</dbReference>
<dbReference type="GO" id="GO:0005829">
    <property type="term" value="C:cytosol"/>
    <property type="evidence" value="ECO:0007669"/>
    <property type="project" value="TreeGrafter"/>
</dbReference>
<dbReference type="HAMAP" id="MF_00165">
    <property type="entry name" value="Thymidylate_kinase"/>
    <property type="match status" value="1"/>
</dbReference>
<evidence type="ECO:0000313" key="15">
    <source>
        <dbReference type="Proteomes" id="UP000031546"/>
    </source>
</evidence>
<dbReference type="InterPro" id="IPR018095">
    <property type="entry name" value="Thymidylate_kin_CS"/>
</dbReference>
<comment type="catalytic activity">
    <reaction evidence="9 11">
        <text>dTMP + ATP = dTDP + ADP</text>
        <dbReference type="Rhea" id="RHEA:13517"/>
        <dbReference type="ChEBI" id="CHEBI:30616"/>
        <dbReference type="ChEBI" id="CHEBI:58369"/>
        <dbReference type="ChEBI" id="CHEBI:63528"/>
        <dbReference type="ChEBI" id="CHEBI:456216"/>
        <dbReference type="EC" id="2.7.4.9"/>
    </reaction>
</comment>
<keyword evidence="16" id="KW-1185">Reference proteome</keyword>
<dbReference type="Proteomes" id="UP000527860">
    <property type="component" value="Unassembled WGS sequence"/>
</dbReference>
<dbReference type="OrthoDB" id="9774907at2"/>
<keyword evidence="7 11" id="KW-0418">Kinase</keyword>
<dbReference type="NCBIfam" id="TIGR00041">
    <property type="entry name" value="DTMP_kinase"/>
    <property type="match status" value="1"/>
</dbReference>
<organism evidence="13 15">
    <name type="scientific">Salinicoccus roseus</name>
    <dbReference type="NCBI Taxonomy" id="45670"/>
    <lineage>
        <taxon>Bacteria</taxon>
        <taxon>Bacillati</taxon>
        <taxon>Bacillota</taxon>
        <taxon>Bacilli</taxon>
        <taxon>Bacillales</taxon>
        <taxon>Staphylococcaceae</taxon>
        <taxon>Salinicoccus</taxon>
    </lineage>
</organism>
<dbReference type="GO" id="GO:0004798">
    <property type="term" value="F:dTMP kinase activity"/>
    <property type="evidence" value="ECO:0007669"/>
    <property type="project" value="UniProtKB-UniRule"/>
</dbReference>
<evidence type="ECO:0000256" key="7">
    <source>
        <dbReference type="ARBA" id="ARBA00022777"/>
    </source>
</evidence>
<evidence type="ECO:0000256" key="6">
    <source>
        <dbReference type="ARBA" id="ARBA00022741"/>
    </source>
</evidence>
<dbReference type="GeneID" id="77845753"/>
<evidence type="ECO:0000256" key="10">
    <source>
        <dbReference type="ARBA" id="ARBA00057735"/>
    </source>
</evidence>
<dbReference type="PROSITE" id="PS01331">
    <property type="entry name" value="THYMIDYLATE_KINASE"/>
    <property type="match status" value="1"/>
</dbReference>
<feature type="binding site" evidence="11">
    <location>
        <begin position="9"/>
        <end position="16"/>
    </location>
    <ligand>
        <name>ATP</name>
        <dbReference type="ChEBI" id="CHEBI:30616"/>
    </ligand>
</feature>
<keyword evidence="6 11" id="KW-0547">Nucleotide-binding</keyword>
<evidence type="ECO:0000256" key="1">
    <source>
        <dbReference type="ARBA" id="ARBA00009776"/>
    </source>
</evidence>
<evidence type="ECO:0000256" key="9">
    <source>
        <dbReference type="ARBA" id="ARBA00048743"/>
    </source>
</evidence>
<dbReference type="FunFam" id="3.40.50.300:FF:000225">
    <property type="entry name" value="Thymidylate kinase"/>
    <property type="match status" value="1"/>
</dbReference>
<dbReference type="InterPro" id="IPR027417">
    <property type="entry name" value="P-loop_NTPase"/>
</dbReference>
<dbReference type="GO" id="GO:0006227">
    <property type="term" value="P:dUDP biosynthetic process"/>
    <property type="evidence" value="ECO:0007669"/>
    <property type="project" value="TreeGrafter"/>
</dbReference>
<evidence type="ECO:0000256" key="11">
    <source>
        <dbReference type="HAMAP-Rule" id="MF_00165"/>
    </source>
</evidence>
<dbReference type="PANTHER" id="PTHR10344">
    <property type="entry name" value="THYMIDYLATE KINASE"/>
    <property type="match status" value="1"/>
</dbReference>
<dbReference type="InterPro" id="IPR039430">
    <property type="entry name" value="Thymidylate_kin-like_dom"/>
</dbReference>
<evidence type="ECO:0000313" key="13">
    <source>
        <dbReference type="EMBL" id="KIH70447.1"/>
    </source>
</evidence>
<dbReference type="Proteomes" id="UP000031546">
    <property type="component" value="Unassembled WGS sequence"/>
</dbReference>
<evidence type="ECO:0000256" key="4">
    <source>
        <dbReference type="ARBA" id="ARBA00022679"/>
    </source>
</evidence>
<dbReference type="GO" id="GO:0006233">
    <property type="term" value="P:dTDP biosynthetic process"/>
    <property type="evidence" value="ECO:0007669"/>
    <property type="project" value="InterPro"/>
</dbReference>
<dbReference type="SUPFAM" id="SSF52540">
    <property type="entry name" value="P-loop containing nucleoside triphosphate hydrolases"/>
    <property type="match status" value="1"/>
</dbReference>
<gene>
    <name evidence="11 14" type="primary">tmk</name>
    <name evidence="14" type="ORF">F7P68_0010690</name>
    <name evidence="13" type="ORF">SN16_09305</name>
</gene>
<proteinExistence type="inferred from homology"/>
<reference evidence="14" key="3">
    <citation type="submission" date="2022-12" db="EMBL/GenBank/DDBJ databases">
        <title>Genome analysis and biological profiling of marine Salinicoccus roseus MOSEL-ME25.</title>
        <authorList>
            <person name="Mirza F.T."/>
            <person name="Xie Y."/>
            <person name="Shinwari Z.K."/>
        </authorList>
    </citation>
    <scope>NUCLEOTIDE SEQUENCE</scope>
    <source>
        <strain evidence="14">MOSEL-ME25</strain>
    </source>
</reference>
<dbReference type="InterPro" id="IPR018094">
    <property type="entry name" value="Thymidylate_kinase"/>
</dbReference>
<dbReference type="RefSeq" id="WP_040106345.1">
    <property type="nucleotide sequence ID" value="NZ_JABEVU030000001.1"/>
</dbReference>
<name>A0A0C2E543_9STAP</name>
<comment type="similarity">
    <text evidence="1 11">Belongs to the thymidylate kinase family.</text>
</comment>
<keyword evidence="5 11" id="KW-0545">Nucleotide biosynthesis</keyword>
<evidence type="ECO:0000256" key="2">
    <source>
        <dbReference type="ARBA" id="ARBA00012980"/>
    </source>
</evidence>
<keyword evidence="8 11" id="KW-0067">ATP-binding</keyword>
<evidence type="ECO:0000256" key="3">
    <source>
        <dbReference type="ARBA" id="ARBA00017144"/>
    </source>
</evidence>
<protein>
    <recommendedName>
        <fullName evidence="3 11">Thymidylate kinase</fullName>
        <ecNumber evidence="2 11">2.7.4.9</ecNumber>
    </recommendedName>
    <alternativeName>
        <fullName evidence="11">dTMP kinase</fullName>
    </alternativeName>
</protein>
<keyword evidence="4 11" id="KW-0808">Transferase</keyword>
<reference evidence="14" key="2">
    <citation type="submission" date="2020-04" db="EMBL/GenBank/DDBJ databases">
        <authorList>
            <person name="Tanveer F."/>
            <person name="Xie Y."/>
            <person name="Shinwari Z.K."/>
        </authorList>
    </citation>
    <scope>NUCLEOTIDE SEQUENCE</scope>
    <source>
        <strain evidence="14">MOSEL-ME25</strain>
    </source>
</reference>
<comment type="function">
    <text evidence="10 11">Phosphorylation of dTMP to form dTDP in both de novo and salvage pathways of dTTP synthesis.</text>
</comment>
<evidence type="ECO:0000256" key="8">
    <source>
        <dbReference type="ARBA" id="ARBA00022840"/>
    </source>
</evidence>
<dbReference type="EMBL" id="JABEVU030000001">
    <property type="protein sequence ID" value="MDB0580995.1"/>
    <property type="molecule type" value="Genomic_DNA"/>
</dbReference>
<dbReference type="Gene3D" id="3.40.50.300">
    <property type="entry name" value="P-loop containing nucleotide triphosphate hydrolases"/>
    <property type="match status" value="1"/>
</dbReference>
<dbReference type="Pfam" id="PF02223">
    <property type="entry name" value="Thymidylate_kin"/>
    <property type="match status" value="1"/>
</dbReference>
<feature type="domain" description="Thymidylate kinase-like" evidence="12">
    <location>
        <begin position="7"/>
        <end position="194"/>
    </location>
</feature>
<accession>A0A0C2E543</accession>
<comment type="caution">
    <text evidence="13">The sequence shown here is derived from an EMBL/GenBank/DDBJ whole genome shotgun (WGS) entry which is preliminary data.</text>
</comment>
<evidence type="ECO:0000259" key="12">
    <source>
        <dbReference type="Pfam" id="PF02223"/>
    </source>
</evidence>
<dbReference type="AlphaFoldDB" id="A0A0C2E543"/>
<dbReference type="STRING" id="45670.SN16_09305"/>
<dbReference type="EMBL" id="JXII01000007">
    <property type="protein sequence ID" value="KIH70447.1"/>
    <property type="molecule type" value="Genomic_DNA"/>
</dbReference>
<dbReference type="GO" id="GO:0005524">
    <property type="term" value="F:ATP binding"/>
    <property type="evidence" value="ECO:0007669"/>
    <property type="project" value="UniProtKB-UniRule"/>
</dbReference>
<dbReference type="PANTHER" id="PTHR10344:SF4">
    <property type="entry name" value="UMP-CMP KINASE 2, MITOCHONDRIAL"/>
    <property type="match status" value="1"/>
</dbReference>
<dbReference type="EC" id="2.7.4.9" evidence="2 11"/>
<reference evidence="13 15" key="1">
    <citation type="submission" date="2015-01" db="EMBL/GenBank/DDBJ databases">
        <title>Genome sequences of high lactate-tolerant strain Salinicoccus roseus W12 with industrial interest.</title>
        <authorList>
            <person name="Wang H."/>
            <person name="Yu B."/>
        </authorList>
    </citation>
    <scope>NUCLEOTIDE SEQUENCE [LARGE SCALE GENOMIC DNA]</scope>
    <source>
        <strain evidence="13 15">W12</strain>
    </source>
</reference>
<evidence type="ECO:0000256" key="5">
    <source>
        <dbReference type="ARBA" id="ARBA00022727"/>
    </source>
</evidence>
<dbReference type="CDD" id="cd01672">
    <property type="entry name" value="TMPK"/>
    <property type="match status" value="1"/>
</dbReference>
<evidence type="ECO:0000313" key="16">
    <source>
        <dbReference type="Proteomes" id="UP000527860"/>
    </source>
</evidence>